<dbReference type="AlphaFoldDB" id="A0A3S5A1I5"/>
<dbReference type="Proteomes" id="UP000784294">
    <property type="component" value="Unassembled WGS sequence"/>
</dbReference>
<dbReference type="EMBL" id="CAAALY010072349">
    <property type="protein sequence ID" value="VEL25211.1"/>
    <property type="molecule type" value="Genomic_DNA"/>
</dbReference>
<reference evidence="1" key="1">
    <citation type="submission" date="2018-11" db="EMBL/GenBank/DDBJ databases">
        <authorList>
            <consortium name="Pathogen Informatics"/>
        </authorList>
    </citation>
    <scope>NUCLEOTIDE SEQUENCE</scope>
</reference>
<evidence type="ECO:0000313" key="2">
    <source>
        <dbReference type="Proteomes" id="UP000784294"/>
    </source>
</evidence>
<proteinExistence type="predicted"/>
<protein>
    <submittedName>
        <fullName evidence="1">Uncharacterized protein</fullName>
    </submittedName>
</protein>
<name>A0A3S5A1I5_9PLAT</name>
<evidence type="ECO:0000313" key="1">
    <source>
        <dbReference type="EMBL" id="VEL25211.1"/>
    </source>
</evidence>
<comment type="caution">
    <text evidence="1">The sequence shown here is derived from an EMBL/GenBank/DDBJ whole genome shotgun (WGS) entry which is preliminary data.</text>
</comment>
<accession>A0A3S5A1I5</accession>
<keyword evidence="2" id="KW-1185">Reference proteome</keyword>
<gene>
    <name evidence="1" type="ORF">PXEA_LOCUS18651</name>
</gene>
<sequence length="90" mass="9780">MQAPFLSQRNSFMCASLHKPHSTAAVNVSPFLLNLPLVQHDSVLLPPHPPLPSLYTAPSIATTSGPLENPSSPLTECILLNLTEKRIVRD</sequence>
<organism evidence="1 2">
    <name type="scientific">Protopolystoma xenopodis</name>
    <dbReference type="NCBI Taxonomy" id="117903"/>
    <lineage>
        <taxon>Eukaryota</taxon>
        <taxon>Metazoa</taxon>
        <taxon>Spiralia</taxon>
        <taxon>Lophotrochozoa</taxon>
        <taxon>Platyhelminthes</taxon>
        <taxon>Monogenea</taxon>
        <taxon>Polyopisthocotylea</taxon>
        <taxon>Polystomatidea</taxon>
        <taxon>Polystomatidae</taxon>
        <taxon>Protopolystoma</taxon>
    </lineage>
</organism>